<dbReference type="PROSITE" id="PS51044">
    <property type="entry name" value="ZF_SP_RING"/>
    <property type="match status" value="1"/>
</dbReference>
<name>A0A8T2Q0C1_CERRI</name>
<dbReference type="AlphaFoldDB" id="A0A8T2Q0C1"/>
<keyword evidence="3" id="KW-0862">Zinc</keyword>
<evidence type="ECO:0000256" key="2">
    <source>
        <dbReference type="ARBA" id="ARBA00022771"/>
    </source>
</evidence>
<evidence type="ECO:0000256" key="5">
    <source>
        <dbReference type="SAM" id="MobiDB-lite"/>
    </source>
</evidence>
<feature type="compositionally biased region" description="Low complexity" evidence="5">
    <location>
        <begin position="557"/>
        <end position="568"/>
    </location>
</feature>
<evidence type="ECO:0000313" key="7">
    <source>
        <dbReference type="EMBL" id="KAH7277130.1"/>
    </source>
</evidence>
<feature type="compositionally biased region" description="Polar residues" evidence="5">
    <location>
        <begin position="677"/>
        <end position="696"/>
    </location>
</feature>
<dbReference type="GO" id="GO:0016925">
    <property type="term" value="P:protein sumoylation"/>
    <property type="evidence" value="ECO:0007669"/>
    <property type="project" value="TreeGrafter"/>
</dbReference>
<dbReference type="Gene3D" id="3.30.40.10">
    <property type="entry name" value="Zinc/RING finger domain, C3HC4 (zinc finger)"/>
    <property type="match status" value="1"/>
</dbReference>
<dbReference type="GO" id="GO:0061665">
    <property type="term" value="F:SUMO ligase activity"/>
    <property type="evidence" value="ECO:0007669"/>
    <property type="project" value="TreeGrafter"/>
</dbReference>
<evidence type="ECO:0000256" key="4">
    <source>
        <dbReference type="PROSITE-ProRule" id="PRU00452"/>
    </source>
</evidence>
<keyword evidence="8" id="KW-1185">Reference proteome</keyword>
<dbReference type="PANTHER" id="PTHR10782">
    <property type="entry name" value="ZINC FINGER MIZ DOMAIN-CONTAINING PROTEIN"/>
    <property type="match status" value="1"/>
</dbReference>
<evidence type="ECO:0000256" key="3">
    <source>
        <dbReference type="ARBA" id="ARBA00022833"/>
    </source>
</evidence>
<dbReference type="Pfam" id="PF02891">
    <property type="entry name" value="zf-MIZ"/>
    <property type="match status" value="1"/>
</dbReference>
<evidence type="ECO:0000313" key="8">
    <source>
        <dbReference type="Proteomes" id="UP000825935"/>
    </source>
</evidence>
<protein>
    <recommendedName>
        <fullName evidence="6">SP-RING-type domain-containing protein</fullName>
    </recommendedName>
</protein>
<reference evidence="7" key="1">
    <citation type="submission" date="2021-08" db="EMBL/GenBank/DDBJ databases">
        <title>WGS assembly of Ceratopteris richardii.</title>
        <authorList>
            <person name="Marchant D.B."/>
            <person name="Chen G."/>
            <person name="Jenkins J."/>
            <person name="Shu S."/>
            <person name="Leebens-Mack J."/>
            <person name="Grimwood J."/>
            <person name="Schmutz J."/>
            <person name="Soltis P."/>
            <person name="Soltis D."/>
            <person name="Chen Z.-H."/>
        </authorList>
    </citation>
    <scope>NUCLEOTIDE SEQUENCE</scope>
    <source>
        <strain evidence="7">Whitten #5841</strain>
        <tissue evidence="7">Leaf</tissue>
    </source>
</reference>
<feature type="region of interest" description="Disordered" evidence="5">
    <location>
        <begin position="548"/>
        <end position="568"/>
    </location>
</feature>
<dbReference type="InterPro" id="IPR013083">
    <property type="entry name" value="Znf_RING/FYVE/PHD"/>
</dbReference>
<proteinExistence type="predicted"/>
<feature type="region of interest" description="Disordered" evidence="5">
    <location>
        <begin position="644"/>
        <end position="696"/>
    </location>
</feature>
<keyword evidence="2 4" id="KW-0863">Zinc-finger</keyword>
<gene>
    <name evidence="7" type="ORF">KP509_39G035600</name>
</gene>
<feature type="compositionally biased region" description="Polar residues" evidence="5">
    <location>
        <begin position="428"/>
        <end position="440"/>
    </location>
</feature>
<dbReference type="PANTHER" id="PTHR10782:SF4">
    <property type="entry name" value="TONALLI, ISOFORM E"/>
    <property type="match status" value="1"/>
</dbReference>
<dbReference type="OMA" id="FICAIIP"/>
<evidence type="ECO:0000256" key="1">
    <source>
        <dbReference type="ARBA" id="ARBA00022723"/>
    </source>
</evidence>
<feature type="region of interest" description="Disordered" evidence="5">
    <location>
        <begin position="418"/>
        <end position="446"/>
    </location>
</feature>
<sequence>MMNPLLSARAYLERIYKCLKGNSKSDYREFTSTCISLARTIDLAVAKNQKPLIVQEIPQLLKKVCEHKDNEMFQPAIMVLLLSVKNAICFGWFSNAEGQELLRMSNELVDFFTGLGGWNPVDSSKASEIISKLMPKFYPLLTLQNVIVALEAKPGYEAMVCDFYVLKKPSPAEELRLFVIRTDNQETSACLVTPNHVNFLVNGKGVEKRSLTSMDVGPQMPSNVTSMLKIGTNLLQIVGDFPAGNFLIAIALTSSKAEFSSPLDLQIFNHESMKTMTDEELVEGPSRVSLLCPISHKRITSPVKGVSCKHHQCFDYNSFMKINSRRPTWRCPYCNRNVSFPDLRLDLQMLKILKECVDTTVDVMVSEDGSWKVLNHEEAVTVNARVKDGESCRVGNNIMEEGEISQENNSSNYIELSDTEQQDREGQENTCSFPGVSGSSDKMEDRKPDLREISLAAAMPSMSGSQPLMETGREINLQTSTSELLSAVPQGTSLALPTAANALQSISEGLGERQQINREISRSPIAIQALPAQTGIVNPNLRVRVQAGSQPDAPAHSSSGNYSGVSTSQAVNQRPLQVQLPSFVGIQDGQVLLNTVQHQLQVDVPDPLISNQSLQGGGEVRDFRQRAAQHIHNQRTGSNQVFVNQPAAQPSPRVSRDHPYYPAVRNVNPVRTDRQTGHQASTQVRSDSGGSHDNNQFWQQLRPAQPTQQQPTQQQLPTHLNMSSSIAREELISPGIPNIADGLPIFNQSVISGSGNTSRRQSTQSPRTVSAPYFQALNNPLILPNTNFSPRDQRWTPLDGMAVHADQSNIHLSEQLQRPTARMRGSISNPVVRENGLGASISPSTTNAQWMLGGSSQPSRFSPGISLSGLSGDSSRLVDSHLSTNLVGSSLQSIQTTSTLVSDYETWFETLGDLGDVQRGLG</sequence>
<dbReference type="GO" id="GO:0008270">
    <property type="term" value="F:zinc ion binding"/>
    <property type="evidence" value="ECO:0007669"/>
    <property type="project" value="UniProtKB-KW"/>
</dbReference>
<dbReference type="GO" id="GO:0000785">
    <property type="term" value="C:chromatin"/>
    <property type="evidence" value="ECO:0007669"/>
    <property type="project" value="TreeGrafter"/>
</dbReference>
<comment type="caution">
    <text evidence="7">The sequence shown here is derived from an EMBL/GenBank/DDBJ whole genome shotgun (WGS) entry which is preliminary data.</text>
</comment>
<keyword evidence="1" id="KW-0479">Metal-binding</keyword>
<dbReference type="OrthoDB" id="10263264at2759"/>
<accession>A0A8T2Q0C1</accession>
<organism evidence="7 8">
    <name type="scientific">Ceratopteris richardii</name>
    <name type="common">Triangle waterfern</name>
    <dbReference type="NCBI Taxonomy" id="49495"/>
    <lineage>
        <taxon>Eukaryota</taxon>
        <taxon>Viridiplantae</taxon>
        <taxon>Streptophyta</taxon>
        <taxon>Embryophyta</taxon>
        <taxon>Tracheophyta</taxon>
        <taxon>Polypodiopsida</taxon>
        <taxon>Polypodiidae</taxon>
        <taxon>Polypodiales</taxon>
        <taxon>Pteridineae</taxon>
        <taxon>Pteridaceae</taxon>
        <taxon>Parkerioideae</taxon>
        <taxon>Ceratopteris</taxon>
    </lineage>
</organism>
<dbReference type="CDD" id="cd16650">
    <property type="entry name" value="SP-RING_PIAS-like"/>
    <property type="match status" value="1"/>
</dbReference>
<feature type="domain" description="SP-RING-type" evidence="6">
    <location>
        <begin position="277"/>
        <end position="358"/>
    </location>
</feature>
<evidence type="ECO:0000259" key="6">
    <source>
        <dbReference type="PROSITE" id="PS51044"/>
    </source>
</evidence>
<dbReference type="InterPro" id="IPR004181">
    <property type="entry name" value="Znf_MIZ"/>
</dbReference>
<dbReference type="Proteomes" id="UP000825935">
    <property type="component" value="Chromosome 39"/>
</dbReference>
<dbReference type="EMBL" id="CM035444">
    <property type="protein sequence ID" value="KAH7277130.1"/>
    <property type="molecule type" value="Genomic_DNA"/>
</dbReference>